<dbReference type="EMBL" id="JBHUHZ010000001">
    <property type="protein sequence ID" value="MFD2161919.1"/>
    <property type="molecule type" value="Genomic_DNA"/>
</dbReference>
<evidence type="ECO:0000256" key="10">
    <source>
        <dbReference type="ARBA" id="ARBA00023209"/>
    </source>
</evidence>
<comment type="cofactor">
    <cofactor evidence="1">
        <name>Mg(2+)</name>
        <dbReference type="ChEBI" id="CHEBI:18420"/>
    </cofactor>
</comment>
<keyword evidence="7" id="KW-0067">ATP-binding</keyword>
<keyword evidence="5" id="KW-0547">Nucleotide-binding</keyword>
<evidence type="ECO:0000256" key="11">
    <source>
        <dbReference type="ARBA" id="ARBA00023264"/>
    </source>
</evidence>
<dbReference type="Pfam" id="PF00781">
    <property type="entry name" value="DAGK_cat"/>
    <property type="match status" value="1"/>
</dbReference>
<dbReference type="PANTHER" id="PTHR12358">
    <property type="entry name" value="SPHINGOSINE KINASE"/>
    <property type="match status" value="1"/>
</dbReference>
<keyword evidence="8" id="KW-0460">Magnesium</keyword>
<dbReference type="InterPro" id="IPR016064">
    <property type="entry name" value="NAD/diacylglycerol_kinase_sf"/>
</dbReference>
<evidence type="ECO:0000256" key="5">
    <source>
        <dbReference type="ARBA" id="ARBA00022741"/>
    </source>
</evidence>
<name>A0ABW4ZJS9_9SPHI</name>
<dbReference type="InterPro" id="IPR005218">
    <property type="entry name" value="Diacylglycerol/lipid_kinase"/>
</dbReference>
<feature type="domain" description="DAGKc" evidence="12">
    <location>
        <begin position="1"/>
        <end position="130"/>
    </location>
</feature>
<keyword evidence="6 13" id="KW-0418">Kinase</keyword>
<evidence type="ECO:0000256" key="3">
    <source>
        <dbReference type="ARBA" id="ARBA00022679"/>
    </source>
</evidence>
<keyword evidence="9" id="KW-0443">Lipid metabolism</keyword>
<evidence type="ECO:0000313" key="13">
    <source>
        <dbReference type="EMBL" id="MFD2161919.1"/>
    </source>
</evidence>
<evidence type="ECO:0000313" key="14">
    <source>
        <dbReference type="Proteomes" id="UP001597387"/>
    </source>
</evidence>
<evidence type="ECO:0000256" key="4">
    <source>
        <dbReference type="ARBA" id="ARBA00022723"/>
    </source>
</evidence>
<dbReference type="Proteomes" id="UP001597387">
    <property type="component" value="Unassembled WGS sequence"/>
</dbReference>
<evidence type="ECO:0000259" key="12">
    <source>
        <dbReference type="PROSITE" id="PS50146"/>
    </source>
</evidence>
<dbReference type="InterPro" id="IPR050187">
    <property type="entry name" value="Lipid_Phosphate_FormReg"/>
</dbReference>
<dbReference type="Gene3D" id="3.40.50.10330">
    <property type="entry name" value="Probable inorganic polyphosphate/atp-NAD kinase, domain 1"/>
    <property type="match status" value="1"/>
</dbReference>
<evidence type="ECO:0000256" key="6">
    <source>
        <dbReference type="ARBA" id="ARBA00022777"/>
    </source>
</evidence>
<keyword evidence="2" id="KW-0444">Lipid biosynthesis</keyword>
<dbReference type="InterPro" id="IPR001206">
    <property type="entry name" value="Diacylglycerol_kinase_cat_dom"/>
</dbReference>
<keyword evidence="10" id="KW-0594">Phospholipid biosynthesis</keyword>
<keyword evidence="14" id="KW-1185">Reference proteome</keyword>
<dbReference type="EC" id="2.7.1.-" evidence="13"/>
<dbReference type="InterPro" id="IPR045540">
    <property type="entry name" value="YegS/DAGK_C"/>
</dbReference>
<protein>
    <submittedName>
        <fullName evidence="13">Diacylglycerol/lipid kinase family protein</fullName>
        <ecNumber evidence="13">2.7.1.-</ecNumber>
    </submittedName>
</protein>
<sequence length="290" mass="32033">MKKSVLFIINPISGGKKKLEFPAFATMHLDLDRFNADFVYTEWPTHANDLAIEAVENGMDIVVSVGGDGTINEVASALEGTDTIMGIIPFGSGNGLARSLNISLSNKKAVQILNNLHCRRIDSGILNERKFFNMAGMGFDAHISAKFAQLKNRGLKGYVHTALKEVSAYVPENYDLEIDGNHYEREAFMISIANSCQYGNNAYISPDAKLDDGLLDVCIIKPFPLVQFPVVGYHLFNKTVHTTSYVEIIKGKNIRINRKQGGMVHVDGEPIEMDKCIEIKVKPLSLAILN</sequence>
<dbReference type="Gene3D" id="2.60.200.40">
    <property type="match status" value="1"/>
</dbReference>
<dbReference type="SUPFAM" id="SSF111331">
    <property type="entry name" value="NAD kinase/diacylglycerol kinase-like"/>
    <property type="match status" value="1"/>
</dbReference>
<dbReference type="SMART" id="SM00046">
    <property type="entry name" value="DAGKc"/>
    <property type="match status" value="1"/>
</dbReference>
<dbReference type="PROSITE" id="PS50146">
    <property type="entry name" value="DAGK"/>
    <property type="match status" value="1"/>
</dbReference>
<keyword evidence="3 13" id="KW-0808">Transferase</keyword>
<dbReference type="Pfam" id="PF19279">
    <property type="entry name" value="YegS_C"/>
    <property type="match status" value="1"/>
</dbReference>
<evidence type="ECO:0000256" key="7">
    <source>
        <dbReference type="ARBA" id="ARBA00022840"/>
    </source>
</evidence>
<evidence type="ECO:0000256" key="8">
    <source>
        <dbReference type="ARBA" id="ARBA00022842"/>
    </source>
</evidence>
<comment type="caution">
    <text evidence="13">The sequence shown here is derived from an EMBL/GenBank/DDBJ whole genome shotgun (WGS) entry which is preliminary data.</text>
</comment>
<reference evidence="14" key="1">
    <citation type="journal article" date="2019" name="Int. J. Syst. Evol. Microbiol.">
        <title>The Global Catalogue of Microorganisms (GCM) 10K type strain sequencing project: providing services to taxonomists for standard genome sequencing and annotation.</title>
        <authorList>
            <consortium name="The Broad Institute Genomics Platform"/>
            <consortium name="The Broad Institute Genome Sequencing Center for Infectious Disease"/>
            <person name="Wu L."/>
            <person name="Ma J."/>
        </authorList>
    </citation>
    <scope>NUCLEOTIDE SEQUENCE [LARGE SCALE GENOMIC DNA]</scope>
    <source>
        <strain evidence="14">KCTC 42217</strain>
    </source>
</reference>
<dbReference type="InterPro" id="IPR017438">
    <property type="entry name" value="ATP-NAD_kinase_N"/>
</dbReference>
<dbReference type="GO" id="GO:0016301">
    <property type="term" value="F:kinase activity"/>
    <property type="evidence" value="ECO:0007669"/>
    <property type="project" value="UniProtKB-KW"/>
</dbReference>
<gene>
    <name evidence="13" type="ORF">ACFSJU_05900</name>
</gene>
<keyword evidence="11" id="KW-1208">Phospholipid metabolism</keyword>
<dbReference type="PANTHER" id="PTHR12358:SF106">
    <property type="entry name" value="LIPID KINASE YEGS"/>
    <property type="match status" value="1"/>
</dbReference>
<organism evidence="13 14">
    <name type="scientific">Paradesertivirga mongoliensis</name>
    <dbReference type="NCBI Taxonomy" id="2100740"/>
    <lineage>
        <taxon>Bacteria</taxon>
        <taxon>Pseudomonadati</taxon>
        <taxon>Bacteroidota</taxon>
        <taxon>Sphingobacteriia</taxon>
        <taxon>Sphingobacteriales</taxon>
        <taxon>Sphingobacteriaceae</taxon>
        <taxon>Paradesertivirga</taxon>
    </lineage>
</organism>
<dbReference type="RefSeq" id="WP_255898300.1">
    <property type="nucleotide sequence ID" value="NZ_JAFMZO010000001.1"/>
</dbReference>
<proteinExistence type="predicted"/>
<accession>A0ABW4ZJS9</accession>
<keyword evidence="4" id="KW-0479">Metal-binding</keyword>
<evidence type="ECO:0000256" key="2">
    <source>
        <dbReference type="ARBA" id="ARBA00022516"/>
    </source>
</evidence>
<dbReference type="NCBIfam" id="TIGR00147">
    <property type="entry name" value="YegS/Rv2252/BmrU family lipid kinase"/>
    <property type="match status" value="1"/>
</dbReference>
<evidence type="ECO:0000256" key="1">
    <source>
        <dbReference type="ARBA" id="ARBA00001946"/>
    </source>
</evidence>
<evidence type="ECO:0000256" key="9">
    <source>
        <dbReference type="ARBA" id="ARBA00023098"/>
    </source>
</evidence>